<protein>
    <submittedName>
        <fullName evidence="3">DNA polymerase-1</fullName>
        <ecNumber evidence="3">2.7.7.7</ecNumber>
    </submittedName>
</protein>
<dbReference type="GO" id="GO:0003887">
    <property type="term" value="F:DNA-directed DNA polymerase activity"/>
    <property type="evidence" value="ECO:0007669"/>
    <property type="project" value="UniProtKB-EC"/>
</dbReference>
<evidence type="ECO:0000313" key="3">
    <source>
        <dbReference type="EMBL" id="NYI66074.1"/>
    </source>
</evidence>
<feature type="domain" description="DUF3854" evidence="2">
    <location>
        <begin position="89"/>
        <end position="197"/>
    </location>
</feature>
<comment type="caution">
    <text evidence="3">The sequence shown here is derived from an EMBL/GenBank/DDBJ whole genome shotgun (WGS) entry which is preliminary data.</text>
</comment>
<feature type="compositionally biased region" description="Low complexity" evidence="1">
    <location>
        <begin position="758"/>
        <end position="783"/>
    </location>
</feature>
<keyword evidence="3" id="KW-0548">Nucleotidyltransferase</keyword>
<evidence type="ECO:0000259" key="2">
    <source>
        <dbReference type="Pfam" id="PF12965"/>
    </source>
</evidence>
<dbReference type="AlphaFoldDB" id="A0A7Z0A7X3"/>
<feature type="region of interest" description="Disordered" evidence="1">
    <location>
        <begin position="758"/>
        <end position="822"/>
    </location>
</feature>
<sequence length="822" mass="88910">MAAEQRVHTAHTRGELPAWAQWIAEFDSALPALVYPMVHPDGSETGQVKPAPGTVTSSEGRPLKYVSPGHDDGPPKLPVLRTVKSPEVVLIVEGVKQALAALSWAPETWSIYRIAGIWSWRVAGDGEDVPGTPTPHLTAVQGQNVVIVPDADAKSNVRVFDGAVALGEACRGYGAASVKFARLPGAGKDGLDDLLVRLADDDARRELLKSWVTTAKSRPADLNQRQRERLRAKVAAKDAQKAAKAAVSGDAFDGRVGIDLDGDPRQVSLHLLSTLVENRGGGSIFQLNRKLVRLRRGDDGALRADELDPSGLHRELLDVTCPFRMMKTGVQPMQLLGPTLGLVADHWNELPRLTGVTRSPVVRSDGTINTTDGYDAETGLYLDLSSDIRGIEVPEHPTDADVAAARTMIRDDLFAMDGAGGYDGWVFRDVADQTNAVAGMLTPLIRSQVTCVPLLLFDGIQPGVGKGGLLEMTHQVPFGTPASVQPAPRSDEEMDKRIVAQLSESSTSVCLDEVQDEDDTCRLKSASLRAALTSAIYRGRELAKTKMLNLPNMASWYALGNNVQIPADMARRVVPVRLDSDRPNLENRDSFRHDLVTWVPEHRTELLQACLVLVRAWYDRDQPIAPKSFGFASFGEWQRIVGGILHLAGFEGFLANVMEVREAADSEGVDNRECWAWAESLVPVGTRWGAGEVYAQGKADPDAPPPYGTSWKELDARKLSRYFGQHPRWYGDLRIRADGRMHGGAKAFVFERLPSGVSAVPTSSSASPPAPGPRQSGPRPAAGTAPGEVIELTDRSGVKQRVARAMPTMNGKTIAELGGDAS</sequence>
<dbReference type="Proteomes" id="UP000539111">
    <property type="component" value="Unassembled WGS sequence"/>
</dbReference>
<evidence type="ECO:0000256" key="1">
    <source>
        <dbReference type="SAM" id="MobiDB-lite"/>
    </source>
</evidence>
<dbReference type="EC" id="2.7.7.7" evidence="3"/>
<gene>
    <name evidence="3" type="ORF">BJY26_000380</name>
</gene>
<dbReference type="InterPro" id="IPR024385">
    <property type="entry name" value="DUF3854"/>
</dbReference>
<organism evidence="3 4">
    <name type="scientific">Spelaeicoccus albus</name>
    <dbReference type="NCBI Taxonomy" id="1280376"/>
    <lineage>
        <taxon>Bacteria</taxon>
        <taxon>Bacillati</taxon>
        <taxon>Actinomycetota</taxon>
        <taxon>Actinomycetes</taxon>
        <taxon>Micrococcales</taxon>
        <taxon>Brevibacteriaceae</taxon>
        <taxon>Spelaeicoccus</taxon>
    </lineage>
</organism>
<proteinExistence type="predicted"/>
<accession>A0A7Z0A7X3</accession>
<reference evidence="3 4" key="1">
    <citation type="submission" date="2020-07" db="EMBL/GenBank/DDBJ databases">
        <title>Sequencing the genomes of 1000 actinobacteria strains.</title>
        <authorList>
            <person name="Klenk H.-P."/>
        </authorList>
    </citation>
    <scope>NUCLEOTIDE SEQUENCE [LARGE SCALE GENOMIC DNA]</scope>
    <source>
        <strain evidence="3 4">DSM 26341</strain>
    </source>
</reference>
<evidence type="ECO:0000313" key="4">
    <source>
        <dbReference type="Proteomes" id="UP000539111"/>
    </source>
</evidence>
<keyword evidence="4" id="KW-1185">Reference proteome</keyword>
<dbReference type="RefSeq" id="WP_179425184.1">
    <property type="nucleotide sequence ID" value="NZ_JACBZP010000001.1"/>
</dbReference>
<dbReference type="Pfam" id="PF12965">
    <property type="entry name" value="DUF3854"/>
    <property type="match status" value="1"/>
</dbReference>
<keyword evidence="3" id="KW-0808">Transferase</keyword>
<dbReference type="EMBL" id="JACBZP010000001">
    <property type="protein sequence ID" value="NYI66074.1"/>
    <property type="molecule type" value="Genomic_DNA"/>
</dbReference>
<name>A0A7Z0A7X3_9MICO</name>
<feature type="region of interest" description="Disordered" evidence="1">
    <location>
        <begin position="43"/>
        <end position="77"/>
    </location>
</feature>